<dbReference type="Pfam" id="PF03736">
    <property type="entry name" value="EPTP"/>
    <property type="match status" value="1"/>
</dbReference>
<dbReference type="GO" id="GO:0007165">
    <property type="term" value="P:signal transduction"/>
    <property type="evidence" value="ECO:0007669"/>
    <property type="project" value="TreeGrafter"/>
</dbReference>
<keyword evidence="1 3" id="KW-0732">Signal</keyword>
<dbReference type="PROSITE" id="PS50912">
    <property type="entry name" value="EAR"/>
    <property type="match status" value="1"/>
</dbReference>
<keyword evidence="2" id="KW-0677">Repeat</keyword>
<evidence type="ECO:0000256" key="1">
    <source>
        <dbReference type="ARBA" id="ARBA00022729"/>
    </source>
</evidence>
<evidence type="ECO:0000256" key="2">
    <source>
        <dbReference type="ARBA" id="ARBA00022737"/>
    </source>
</evidence>
<organism evidence="4 5">
    <name type="scientific">Oedothorax gibbosus</name>
    <dbReference type="NCBI Taxonomy" id="931172"/>
    <lineage>
        <taxon>Eukaryota</taxon>
        <taxon>Metazoa</taxon>
        <taxon>Ecdysozoa</taxon>
        <taxon>Arthropoda</taxon>
        <taxon>Chelicerata</taxon>
        <taxon>Arachnida</taxon>
        <taxon>Araneae</taxon>
        <taxon>Araneomorphae</taxon>
        <taxon>Entelegynae</taxon>
        <taxon>Araneoidea</taxon>
        <taxon>Linyphiidae</taxon>
        <taxon>Erigoninae</taxon>
        <taxon>Oedothorax</taxon>
    </lineage>
</organism>
<name>A0AAV6W3W2_9ARAC</name>
<evidence type="ECO:0000313" key="5">
    <source>
        <dbReference type="Proteomes" id="UP000827092"/>
    </source>
</evidence>
<dbReference type="InterPro" id="IPR005492">
    <property type="entry name" value="EPTP"/>
</dbReference>
<dbReference type="Proteomes" id="UP000827092">
    <property type="component" value="Unassembled WGS sequence"/>
</dbReference>
<sequence>MWKVCFLLAWLAHAARGQSSEDLKEFTLMTDLDAEFDKIAEEYISSLTLAHTKTPSRNKRDLSSDIETVVDDSGVYRLQSINAVSQLCQTAVYSKFVDVGNETYAICAKAETLHTPAEVIVGLYKEHQWKPEFRWFIRNAYNFEAFHFKEYMYVLVAEEGKEGTDLVRINLSTKEVVVDHTVHSKYPARISTWTMKVDGKFHMAVANLPRQDSTDYVSDVYFYMWFGTYFDRYSSVQAYDVKDIEPFHIHGAAYLAIANFRKSKNDYNVDSEILKYDLDEKRWLSHQRIRTYGAMDWEFFTIGSTIKREFYLVVANNQDNGEQRVKTTVFKFIKDKFIPFQCLPTERGTSIASWSDDRIFLLAVANTDAVYLYQYDGWQFVLSDVQYTQGAMSSGVQHLVFHSVANMTANNLMLSVSNPYTWQDPSIFELGFYYENYLRSWNEESTAWCLNTFNRLESTDAGSVMSLLDDVVFVDQTSPITINGSIHFESGFGTDKLQTPFLKEIITQETYDGRMLLNLEELHRRLQEVSVTIAGFEEVLKNALKIEGNQTVYGNLEFQDVSFDCEAQSCRFDSIQTTILNGEEIGDWSKNLVFLDSDQVVNGTILAEKVIANEINVQGLIDGVDSRTLVTKSGNHTITGRKTFVNLVEAKDVEVHGLVDGVDISPTNVLLTTGHQTITGNINFMDVETTWLEAGFVNAMNLTSFYEDVVRSDQPATIGGTTSFHDLTVDDLYMNTGATINGVDLADLWANALRIEGDQIITAPFTFQSVSMHKNLEAVKGINGIEIPGPRVMSIYDNFTSVTAPHVFTSSTKINQLNVLKSLNGLAAFEIPGRLPELDIMLKTGDQVIRGKKTFSVIHLDENSFVQGTVDGVDLSEFKNIALRRDTKANANRTWTFNNLVIKGPLTVNKISGYDINDIYERAVKLTDEHLPNIIFKDLVKIEELESHNINGIDIERDLVLKNKPQTLTGKKTFNHITLEDNIIVLGTVNNLNMSFLQETILRIGNQNIKSKVFNGNVKMNKLTITGSINNVPISDLVTLSGDESILNSRELVNVTFNEIHANKLQVTGTVNGIDVDRMMEDTMTYTGKERVKGMKTVKGTIHIVDGEHVTAHNINGININEIWDDAVLLDVPQDISGRKVFKAPVSFENLDFKDTIDGVSESDMNNWMLKDAPQVVTSNVYFSNGLAVGHLDVEGTINGIDIVELDRSLVKTNEPATIVGPVVFHDHVISTGDISLSGKIQGVDLSEEAVTHSGEKVVNGVKTFAQDLIVSGDATVGGLVDGISIQDLCEKTLLVHKDQNIRHMTIKGDVTFLGGGTIEGKIADIDLEELHRMAVSTADSEMAFSGVKTFRNLTIEGLVIIEGKLGGVDLHLLNQTYMSLTRDQDITARIDFEDLSFEGTLAAKRLNVTSRVLNGIDIGVLNRIMRTDISQTITAEHYFDEIIFASDVFVVGKVNGLDVPESLMRHNHVNYVQSPKLFEKPVRIFGDLIMAERARVQGVDVSEWYKKSVLKEGSFEIDGYKTFINLSITDAKVGGYLDGLRISEDSLLMTYGDQVITGRKTIKGNVEIQKSLIVDGLINGVNLTYLSTQTLQRDRSNSITGVKEFTQPLSIYNLEAPTVAGVDITALEKKIHKQVDFGKLQSRLNEIGEVISIMQDAVNKQAVIFQYYDLFQEFEIPTAYNWQYVSGEDCGELLLLSDNSSSLAHCSSVRLFKFDVELKKFVAHPQELTASNAVSVKSLVIYNVTYLFVANQNPNRNPECLSGKNVGGGNTTGDIYMWNGNVFESYQTLEVPPILSMVVFQHQGMSCIVYVEINYCEVYCSVGRGLEFTLREILPTRGGRKASIIHTPERILLALVAEDLVPRVDNVGDKRPVDIYLWHPEESTFGHPMQVILSTYAQSAMLMYYKTEHSSYTFLVVAEGRIPKVQNEPKIIIYRFDESNNVFHKYQEIRDYGDVEWIVLRTGELVLFALDSYLGKINLYQHKGASGFVLVDTVNSIGSISVHPFIRKDIRDSINHYLALAGPRAAMIPSQGIDYAKILKSKVKGNNLFLVALELSWIRKCFNIAYALGDLLGVDLVNLQSAGSEIEVPLHVSRTLYRELEDEALETIFEQMKIKLKNSRSAKVVNYDYGISSDTHWKAQRILKSVLGSVVFFIHHAYLPDLVNPLINQRKHCSQIPTPERSQILDLPDFQILDLEELNWKSLTTEQKLVTPRLGERG</sequence>
<comment type="caution">
    <text evidence="4">The sequence shown here is derived from an EMBL/GenBank/DDBJ whole genome shotgun (WGS) entry which is preliminary data.</text>
</comment>
<gene>
    <name evidence="4" type="ORF">JTE90_010447</name>
</gene>
<dbReference type="EMBL" id="JAFNEN010000001">
    <property type="protein sequence ID" value="KAG8202085.1"/>
    <property type="molecule type" value="Genomic_DNA"/>
</dbReference>
<reference evidence="4 5" key="1">
    <citation type="journal article" date="2022" name="Nat. Ecol. Evol.">
        <title>A masculinizing supergene underlies an exaggerated male reproductive morph in a spider.</title>
        <authorList>
            <person name="Hendrickx F."/>
            <person name="De Corte Z."/>
            <person name="Sonet G."/>
            <person name="Van Belleghem S.M."/>
            <person name="Kostlbacher S."/>
            <person name="Vangestel C."/>
        </authorList>
    </citation>
    <scope>NUCLEOTIDE SEQUENCE [LARGE SCALE GENOMIC DNA]</scope>
    <source>
        <strain evidence="4">W744_W776</strain>
    </source>
</reference>
<evidence type="ECO:0000256" key="3">
    <source>
        <dbReference type="SAM" id="SignalP"/>
    </source>
</evidence>
<proteinExistence type="predicted"/>
<protein>
    <submittedName>
        <fullName evidence="4">Uncharacterized protein</fullName>
    </submittedName>
</protein>
<evidence type="ECO:0000313" key="4">
    <source>
        <dbReference type="EMBL" id="KAG8202085.1"/>
    </source>
</evidence>
<dbReference type="PANTHER" id="PTHR15261">
    <property type="entry name" value="THROMBOSPONDIN-TYPE LAMININ G DOMAIN AND EAR REPEAT-CONTAINING"/>
    <property type="match status" value="1"/>
</dbReference>
<dbReference type="PANTHER" id="PTHR15261:SF4">
    <property type="entry name" value="THROMBOSPONDIN-TYPE LAMININ G DOMAIN AND EAR REPEAT-CONTAINING PROTEIN"/>
    <property type="match status" value="1"/>
</dbReference>
<keyword evidence="5" id="KW-1185">Reference proteome</keyword>
<accession>A0AAV6W3W2</accession>
<feature type="chain" id="PRO_5043686616" evidence="3">
    <location>
        <begin position="18"/>
        <end position="2219"/>
    </location>
</feature>
<feature type="signal peptide" evidence="3">
    <location>
        <begin position="1"/>
        <end position="17"/>
    </location>
</feature>
<dbReference type="InterPro" id="IPR009039">
    <property type="entry name" value="EAR"/>
</dbReference>